<gene>
    <name evidence="2" type="ORF">MAMT_00743</name>
</gene>
<organism evidence="2 3">
    <name type="scientific">Methylacidimicrobium tartarophylax</name>
    <dbReference type="NCBI Taxonomy" id="1041768"/>
    <lineage>
        <taxon>Bacteria</taxon>
        <taxon>Pseudomonadati</taxon>
        <taxon>Verrucomicrobiota</taxon>
        <taxon>Methylacidimicrobium</taxon>
    </lineage>
</organism>
<feature type="transmembrane region" description="Helical" evidence="1">
    <location>
        <begin position="7"/>
        <end position="28"/>
    </location>
</feature>
<keyword evidence="3" id="KW-1185">Reference proteome</keyword>
<feature type="transmembrane region" description="Helical" evidence="1">
    <location>
        <begin position="48"/>
        <end position="67"/>
    </location>
</feature>
<dbReference type="OrthoDB" id="199303at2"/>
<keyword evidence="1" id="KW-0472">Membrane</keyword>
<evidence type="ECO:0000313" key="2">
    <source>
        <dbReference type="EMBL" id="VVM05706.1"/>
    </source>
</evidence>
<dbReference type="Proteomes" id="UP000334923">
    <property type="component" value="Unassembled WGS sequence"/>
</dbReference>
<feature type="transmembrane region" description="Helical" evidence="1">
    <location>
        <begin position="97"/>
        <end position="117"/>
    </location>
</feature>
<keyword evidence="1" id="KW-1133">Transmembrane helix</keyword>
<dbReference type="AlphaFoldDB" id="A0A5E6M923"/>
<dbReference type="RefSeq" id="WP_142659661.1">
    <property type="nucleotide sequence ID" value="NZ_CABFVA020000026.1"/>
</dbReference>
<evidence type="ECO:0000313" key="3">
    <source>
        <dbReference type="Proteomes" id="UP000334923"/>
    </source>
</evidence>
<dbReference type="EMBL" id="CABFVA020000026">
    <property type="protein sequence ID" value="VVM05706.1"/>
    <property type="molecule type" value="Genomic_DNA"/>
</dbReference>
<proteinExistence type="predicted"/>
<reference evidence="2 3" key="1">
    <citation type="submission" date="2019-09" db="EMBL/GenBank/DDBJ databases">
        <authorList>
            <person name="Cremers G."/>
        </authorList>
    </citation>
    <scope>NUCLEOTIDE SEQUENCE [LARGE SCALE GENOMIC DNA]</scope>
    <source>
        <strain evidence="2">4A</strain>
    </source>
</reference>
<feature type="transmembrane region" description="Helical" evidence="1">
    <location>
        <begin position="74"/>
        <end position="91"/>
    </location>
</feature>
<evidence type="ECO:0000256" key="1">
    <source>
        <dbReference type="SAM" id="Phobius"/>
    </source>
</evidence>
<keyword evidence="1" id="KW-0812">Transmembrane</keyword>
<feature type="transmembrane region" description="Helical" evidence="1">
    <location>
        <begin position="124"/>
        <end position="143"/>
    </location>
</feature>
<accession>A0A5E6M923</accession>
<sequence>MIYHVSLSLTALVVGLLHGLGGILALLFPDRIQRFVQRFPRDRALGRILLGGVTVWAAILCATTDLGEYSAFRSGLVSGCLILGTLSIWLLDDFPSVRGLSMLFLLAANVLLDAAFLSDRPGKIALVLLAYLWVAAGILFVSLPHLFRDRVCEPLGLPGPLRAAAWAALAVGAGFVAFGLGLG</sequence>
<name>A0A5E6M923_9BACT</name>
<feature type="transmembrane region" description="Helical" evidence="1">
    <location>
        <begin position="163"/>
        <end position="182"/>
    </location>
</feature>
<protein>
    <submittedName>
        <fullName evidence="2">Uncharacterized protein</fullName>
    </submittedName>
</protein>